<dbReference type="PANTHER" id="PTHR43409:SF16">
    <property type="entry name" value="SLR0320 PROTEIN"/>
    <property type="match status" value="1"/>
</dbReference>
<dbReference type="CDD" id="cd02068">
    <property type="entry name" value="radical_SAM_B12_BD"/>
    <property type="match status" value="1"/>
</dbReference>
<evidence type="ECO:0000313" key="9">
    <source>
        <dbReference type="Proteomes" id="UP000036923"/>
    </source>
</evidence>
<feature type="domain" description="Radical SAM core" evidence="7">
    <location>
        <begin position="177"/>
        <end position="388"/>
    </location>
</feature>
<dbReference type="Gene3D" id="3.40.50.280">
    <property type="entry name" value="Cobalamin-binding domain"/>
    <property type="match status" value="1"/>
</dbReference>
<dbReference type="InterPro" id="IPR006158">
    <property type="entry name" value="Cobalamin-bd"/>
</dbReference>
<dbReference type="GO" id="GO:0003824">
    <property type="term" value="F:catalytic activity"/>
    <property type="evidence" value="ECO:0007669"/>
    <property type="project" value="InterPro"/>
</dbReference>
<comment type="caution">
    <text evidence="8">The sequence shown here is derived from an EMBL/GenBank/DDBJ whole genome shotgun (WGS) entry which is preliminary data.</text>
</comment>
<accession>A0A0L6JLR4</accession>
<evidence type="ECO:0000259" key="7">
    <source>
        <dbReference type="PROSITE" id="PS51918"/>
    </source>
</evidence>
<dbReference type="Proteomes" id="UP000036923">
    <property type="component" value="Unassembled WGS sequence"/>
</dbReference>
<evidence type="ECO:0000256" key="4">
    <source>
        <dbReference type="ARBA" id="ARBA00023004"/>
    </source>
</evidence>
<evidence type="ECO:0000256" key="2">
    <source>
        <dbReference type="ARBA" id="ARBA00022691"/>
    </source>
</evidence>
<keyword evidence="4" id="KW-0408">Iron</keyword>
<dbReference type="InterPro" id="IPR007197">
    <property type="entry name" value="rSAM"/>
</dbReference>
<evidence type="ECO:0000313" key="8">
    <source>
        <dbReference type="EMBL" id="KNY26693.1"/>
    </source>
</evidence>
<dbReference type="SFLD" id="SFLDG01123">
    <property type="entry name" value="methyltransferase_(Class_B)"/>
    <property type="match status" value="1"/>
</dbReference>
<organism evidence="8 9">
    <name type="scientific">Pseudobacteroides cellulosolvens ATCC 35603 = DSM 2933</name>
    <dbReference type="NCBI Taxonomy" id="398512"/>
    <lineage>
        <taxon>Bacteria</taxon>
        <taxon>Bacillati</taxon>
        <taxon>Bacillota</taxon>
        <taxon>Clostridia</taxon>
        <taxon>Eubacteriales</taxon>
        <taxon>Oscillospiraceae</taxon>
        <taxon>Pseudobacteroides</taxon>
    </lineage>
</organism>
<dbReference type="GO" id="GO:0046872">
    <property type="term" value="F:metal ion binding"/>
    <property type="evidence" value="ECO:0007669"/>
    <property type="project" value="UniProtKB-KW"/>
</dbReference>
<dbReference type="AlphaFoldDB" id="A0A0L6JLR4"/>
<evidence type="ECO:0000259" key="6">
    <source>
        <dbReference type="PROSITE" id="PS51332"/>
    </source>
</evidence>
<dbReference type="SFLD" id="SFLDS00029">
    <property type="entry name" value="Radical_SAM"/>
    <property type="match status" value="1"/>
</dbReference>
<keyword evidence="5" id="KW-0411">Iron-sulfur</keyword>
<feature type="domain" description="B12-binding" evidence="6">
    <location>
        <begin position="1"/>
        <end position="134"/>
    </location>
</feature>
<protein>
    <submittedName>
        <fullName evidence="8">Cobalamin B12-binding domain protein</fullName>
    </submittedName>
</protein>
<reference evidence="9" key="1">
    <citation type="submission" date="2015-07" db="EMBL/GenBank/DDBJ databases">
        <title>Near-Complete Genome Sequence of the Cellulolytic Bacterium Bacteroides (Pseudobacteroides) cellulosolvens ATCC 35603.</title>
        <authorList>
            <person name="Dassa B."/>
            <person name="Utturkar S.M."/>
            <person name="Klingeman D.M."/>
            <person name="Hurt R.A."/>
            <person name="Keller M."/>
            <person name="Xu J."/>
            <person name="Reddy Y.H.K."/>
            <person name="Borovok I."/>
            <person name="Grinberg I.R."/>
            <person name="Lamed R."/>
            <person name="Zhivin O."/>
            <person name="Bayer E.A."/>
            <person name="Brown S.D."/>
        </authorList>
    </citation>
    <scope>NUCLEOTIDE SEQUENCE [LARGE SCALE GENOMIC DNA]</scope>
    <source>
        <strain evidence="9">DSM 2933</strain>
    </source>
</reference>
<gene>
    <name evidence="8" type="ORF">Bccel_1958</name>
</gene>
<dbReference type="InterPro" id="IPR006638">
    <property type="entry name" value="Elp3/MiaA/NifB-like_rSAM"/>
</dbReference>
<dbReference type="InterPro" id="IPR023404">
    <property type="entry name" value="rSAM_horseshoe"/>
</dbReference>
<dbReference type="InterPro" id="IPR058240">
    <property type="entry name" value="rSAM_sf"/>
</dbReference>
<dbReference type="Gene3D" id="3.80.30.20">
    <property type="entry name" value="tm_1862 like domain"/>
    <property type="match status" value="1"/>
</dbReference>
<dbReference type="Pfam" id="PF02310">
    <property type="entry name" value="B12-binding"/>
    <property type="match status" value="1"/>
</dbReference>
<keyword evidence="9" id="KW-1185">Reference proteome</keyword>
<dbReference type="eggNOG" id="COG1032">
    <property type="taxonomic scope" value="Bacteria"/>
</dbReference>
<dbReference type="GO" id="GO:0051539">
    <property type="term" value="F:4 iron, 4 sulfur cluster binding"/>
    <property type="evidence" value="ECO:0007669"/>
    <property type="project" value="UniProtKB-KW"/>
</dbReference>
<dbReference type="SUPFAM" id="SSF52242">
    <property type="entry name" value="Cobalamin (vitamin B12)-binding domain"/>
    <property type="match status" value="1"/>
</dbReference>
<evidence type="ECO:0000256" key="3">
    <source>
        <dbReference type="ARBA" id="ARBA00022723"/>
    </source>
</evidence>
<dbReference type="CDD" id="cd01335">
    <property type="entry name" value="Radical_SAM"/>
    <property type="match status" value="1"/>
</dbReference>
<dbReference type="STRING" id="398512.Bccel_1958"/>
<name>A0A0L6JLR4_9FIRM</name>
<dbReference type="SUPFAM" id="SSF102114">
    <property type="entry name" value="Radical SAM enzymes"/>
    <property type="match status" value="1"/>
</dbReference>
<keyword evidence="3" id="KW-0479">Metal-binding</keyword>
<proteinExistence type="predicted"/>
<evidence type="ECO:0000256" key="5">
    <source>
        <dbReference type="ARBA" id="ARBA00023014"/>
    </source>
</evidence>
<dbReference type="Pfam" id="PF04055">
    <property type="entry name" value="Radical_SAM"/>
    <property type="match status" value="1"/>
</dbReference>
<dbReference type="PROSITE" id="PS51332">
    <property type="entry name" value="B12_BINDING"/>
    <property type="match status" value="1"/>
</dbReference>
<dbReference type="RefSeq" id="WP_242857003.1">
    <property type="nucleotide sequence ID" value="NZ_LGTC01000001.1"/>
</dbReference>
<sequence>MKTLIVAVNSKFIHSSLAVYYLKSVCGEDVGDVKVLEYTINDQKDQVLASIYSENPQVVAFSCYIWNYEYIKDIIADLKALMPQIKILLGGPEVSYNSAEVLNEIDGADYIIAGEGEEVFPLLLKHISLAKKNEEFTDIKGLAFRKGGKVFFDNSYNMVSDLDSIPSPYSDEMINNLGPNRILYYESSRGCPFSCSYCISSTFEGVRYFNMDRVKDDILKFVDRKVKQIKFVDRTFNCNNKRAYEILEFVIQNAGDTNFHFEVAGDLFDEKMLNLLKKAPKGLIQFEIGIQTVNLQSLESISRKTDLNKLFYQVKRLIDLGNIHIHVDLIAGLPMENYDSFKNSFNSVYHLNSHQLQLGFLKLLKGSKIRNEARVFQYVYKKRHPTRF</sequence>
<dbReference type="InterPro" id="IPR036724">
    <property type="entry name" value="Cobalamin-bd_sf"/>
</dbReference>
<dbReference type="GO" id="GO:0005829">
    <property type="term" value="C:cytosol"/>
    <property type="evidence" value="ECO:0007669"/>
    <property type="project" value="TreeGrafter"/>
</dbReference>
<dbReference type="PANTHER" id="PTHR43409">
    <property type="entry name" value="ANAEROBIC MAGNESIUM-PROTOPORPHYRIN IX MONOMETHYL ESTER CYCLASE-RELATED"/>
    <property type="match status" value="1"/>
</dbReference>
<dbReference type="InterPro" id="IPR051198">
    <property type="entry name" value="BchE-like"/>
</dbReference>
<dbReference type="GO" id="GO:0031419">
    <property type="term" value="F:cobalamin binding"/>
    <property type="evidence" value="ECO:0007669"/>
    <property type="project" value="InterPro"/>
</dbReference>
<dbReference type="SFLD" id="SFLDG01082">
    <property type="entry name" value="B12-binding_domain_containing"/>
    <property type="match status" value="1"/>
</dbReference>
<dbReference type="PATRIC" id="fig|398512.5.peg.2039"/>
<dbReference type="SMART" id="SM00729">
    <property type="entry name" value="Elp3"/>
    <property type="match status" value="1"/>
</dbReference>
<evidence type="ECO:0000256" key="1">
    <source>
        <dbReference type="ARBA" id="ARBA00001966"/>
    </source>
</evidence>
<keyword evidence="2" id="KW-0949">S-adenosyl-L-methionine</keyword>
<dbReference type="EMBL" id="LGTC01000001">
    <property type="protein sequence ID" value="KNY26693.1"/>
    <property type="molecule type" value="Genomic_DNA"/>
</dbReference>
<dbReference type="PROSITE" id="PS51918">
    <property type="entry name" value="RADICAL_SAM"/>
    <property type="match status" value="1"/>
</dbReference>
<dbReference type="InterPro" id="IPR034466">
    <property type="entry name" value="Methyltransferase_Class_B"/>
</dbReference>
<comment type="cofactor">
    <cofactor evidence="1">
        <name>[4Fe-4S] cluster</name>
        <dbReference type="ChEBI" id="CHEBI:49883"/>
    </cofactor>
</comment>